<keyword evidence="3" id="KW-1185">Reference proteome</keyword>
<evidence type="ECO:0000313" key="3">
    <source>
        <dbReference type="Proteomes" id="UP000054166"/>
    </source>
</evidence>
<accession>A0A0C3ADZ7</accession>
<reference evidence="3" key="2">
    <citation type="submission" date="2015-01" db="EMBL/GenBank/DDBJ databases">
        <title>Evolutionary Origins and Diversification of the Mycorrhizal Mutualists.</title>
        <authorList>
            <consortium name="DOE Joint Genome Institute"/>
            <consortium name="Mycorrhizal Genomics Consortium"/>
            <person name="Kohler A."/>
            <person name="Kuo A."/>
            <person name="Nagy L.G."/>
            <person name="Floudas D."/>
            <person name="Copeland A."/>
            <person name="Barry K.W."/>
            <person name="Cichocki N."/>
            <person name="Veneault-Fourrey C."/>
            <person name="LaButti K."/>
            <person name="Lindquist E.A."/>
            <person name="Lipzen A."/>
            <person name="Lundell T."/>
            <person name="Morin E."/>
            <person name="Murat C."/>
            <person name="Riley R."/>
            <person name="Ohm R."/>
            <person name="Sun H."/>
            <person name="Tunlid A."/>
            <person name="Henrissat B."/>
            <person name="Grigoriev I.V."/>
            <person name="Hibbett D.S."/>
            <person name="Martin F."/>
        </authorList>
    </citation>
    <scope>NUCLEOTIDE SEQUENCE [LARGE SCALE GENOMIC DNA]</scope>
    <source>
        <strain evidence="3">F 1598</strain>
    </source>
</reference>
<feature type="region of interest" description="Disordered" evidence="1">
    <location>
        <begin position="58"/>
        <end position="83"/>
    </location>
</feature>
<evidence type="ECO:0000256" key="1">
    <source>
        <dbReference type="SAM" id="MobiDB-lite"/>
    </source>
</evidence>
<reference evidence="2 3" key="1">
    <citation type="submission" date="2014-04" db="EMBL/GenBank/DDBJ databases">
        <authorList>
            <consortium name="DOE Joint Genome Institute"/>
            <person name="Kuo A."/>
            <person name="Tarkka M."/>
            <person name="Buscot F."/>
            <person name="Kohler A."/>
            <person name="Nagy L.G."/>
            <person name="Floudas D."/>
            <person name="Copeland A."/>
            <person name="Barry K.W."/>
            <person name="Cichocki N."/>
            <person name="Veneault-Fourrey C."/>
            <person name="LaButti K."/>
            <person name="Lindquist E.A."/>
            <person name="Lipzen A."/>
            <person name="Lundell T."/>
            <person name="Morin E."/>
            <person name="Murat C."/>
            <person name="Sun H."/>
            <person name="Tunlid A."/>
            <person name="Henrissat B."/>
            <person name="Grigoriev I.V."/>
            <person name="Hibbett D.S."/>
            <person name="Martin F."/>
            <person name="Nordberg H.P."/>
            <person name="Cantor M.N."/>
            <person name="Hua S.X."/>
        </authorList>
    </citation>
    <scope>NUCLEOTIDE SEQUENCE [LARGE SCALE GENOMIC DNA]</scope>
    <source>
        <strain evidence="2 3">F 1598</strain>
    </source>
</reference>
<sequence length="164" mass="18020">MNLDDSFNGVCTSLLTQPTKPSFNTIHSILGLSTHIVHPDIPVLVKAEEQALAVKFSKRGHKRMEGSPSRGDSSGNWRDRSDGGGMKDKRGYCWCDTANNHHCRHCGHTGHNATCCTVELPLKIKAWVLGSAGKEDHSMALRIIGVDEDFEDSEIKEALVLPRS</sequence>
<protein>
    <submittedName>
        <fullName evidence="2">Uncharacterized protein</fullName>
    </submittedName>
</protein>
<evidence type="ECO:0000313" key="2">
    <source>
        <dbReference type="EMBL" id="KIM72018.1"/>
    </source>
</evidence>
<dbReference type="EMBL" id="KN833173">
    <property type="protein sequence ID" value="KIM72018.1"/>
    <property type="molecule type" value="Genomic_DNA"/>
</dbReference>
<organism evidence="2 3">
    <name type="scientific">Piloderma croceum (strain F 1598)</name>
    <dbReference type="NCBI Taxonomy" id="765440"/>
    <lineage>
        <taxon>Eukaryota</taxon>
        <taxon>Fungi</taxon>
        <taxon>Dikarya</taxon>
        <taxon>Basidiomycota</taxon>
        <taxon>Agaricomycotina</taxon>
        <taxon>Agaricomycetes</taxon>
        <taxon>Agaricomycetidae</taxon>
        <taxon>Atheliales</taxon>
        <taxon>Atheliaceae</taxon>
        <taxon>Piloderma</taxon>
    </lineage>
</organism>
<proteinExistence type="predicted"/>
<dbReference type="OrthoDB" id="3066634at2759"/>
<gene>
    <name evidence="2" type="ORF">PILCRDRAFT_16514</name>
</gene>
<dbReference type="InParanoid" id="A0A0C3ADZ7"/>
<dbReference type="STRING" id="765440.A0A0C3ADZ7"/>
<dbReference type="HOGENOM" id="CLU_1619667_0_0_1"/>
<dbReference type="Proteomes" id="UP000054166">
    <property type="component" value="Unassembled WGS sequence"/>
</dbReference>
<dbReference type="AlphaFoldDB" id="A0A0C3ADZ7"/>
<name>A0A0C3ADZ7_PILCF</name>